<dbReference type="HAMAP" id="MF_01147">
    <property type="entry name" value="Lgt"/>
    <property type="match status" value="1"/>
</dbReference>
<dbReference type="EMBL" id="FPHD01000026">
    <property type="protein sequence ID" value="SFV54531.1"/>
    <property type="molecule type" value="Genomic_DNA"/>
</dbReference>
<keyword evidence="2 7" id="KW-0808">Transferase</keyword>
<gene>
    <name evidence="7" type="ORF">MNB_SV-8-547</name>
</gene>
<reference evidence="7" key="1">
    <citation type="submission" date="2016-10" db="EMBL/GenBank/DDBJ databases">
        <authorList>
            <person name="de Groot N.N."/>
        </authorList>
    </citation>
    <scope>NUCLEOTIDE SEQUENCE</scope>
</reference>
<organism evidence="7">
    <name type="scientific">hydrothermal vent metagenome</name>
    <dbReference type="NCBI Taxonomy" id="652676"/>
    <lineage>
        <taxon>unclassified sequences</taxon>
        <taxon>metagenomes</taxon>
        <taxon>ecological metagenomes</taxon>
    </lineage>
</organism>
<sequence>MEHFIWNVDPNIFAFGSLQLRWYGLLFVGSFFLGLMLLKWVYNRENKDPAVLDNLLIYIMVGAVIGARLMHCFAYEPEFYLSHPIEIFKVWKGGLASHGGLLGVLIALYVFAKKYKEDYMWLLSRVAMPGALTAAFVRFGNLFNSEILGLPTDKPWAIIFERVDMIPRHPVQLYEAFSYLTLFALLVFIYKRVSPSFATKLLPGVFLTFMFIVRFLLEYTKTRQADYTTSLPFTTGQMLSIPFILIGILWIIWAFTSHRKVKT</sequence>
<evidence type="ECO:0000256" key="5">
    <source>
        <dbReference type="ARBA" id="ARBA00023136"/>
    </source>
</evidence>
<dbReference type="AlphaFoldDB" id="A0A1W1BM49"/>
<keyword evidence="7" id="KW-0328">Glycosyltransferase</keyword>
<feature type="transmembrane region" description="Helical" evidence="6">
    <location>
        <begin position="50"/>
        <end position="70"/>
    </location>
</feature>
<keyword evidence="4 6" id="KW-1133">Transmembrane helix</keyword>
<keyword evidence="1" id="KW-1003">Cell membrane</keyword>
<evidence type="ECO:0000256" key="6">
    <source>
        <dbReference type="SAM" id="Phobius"/>
    </source>
</evidence>
<dbReference type="PANTHER" id="PTHR30589:SF0">
    <property type="entry name" value="PHOSPHATIDYLGLYCEROL--PROLIPOPROTEIN DIACYLGLYCERYL TRANSFERASE"/>
    <property type="match status" value="1"/>
</dbReference>
<dbReference type="InterPro" id="IPR001640">
    <property type="entry name" value="Lgt"/>
</dbReference>
<dbReference type="NCBIfam" id="TIGR00544">
    <property type="entry name" value="lgt"/>
    <property type="match status" value="1"/>
</dbReference>
<feature type="transmembrane region" description="Helical" evidence="6">
    <location>
        <begin position="197"/>
        <end position="217"/>
    </location>
</feature>
<evidence type="ECO:0000256" key="2">
    <source>
        <dbReference type="ARBA" id="ARBA00022679"/>
    </source>
</evidence>
<evidence type="ECO:0000256" key="4">
    <source>
        <dbReference type="ARBA" id="ARBA00022989"/>
    </source>
</evidence>
<dbReference type="Pfam" id="PF01790">
    <property type="entry name" value="LGT"/>
    <property type="match status" value="1"/>
</dbReference>
<feature type="transmembrane region" description="Helical" evidence="6">
    <location>
        <begin position="237"/>
        <end position="256"/>
    </location>
</feature>
<feature type="transmembrane region" description="Helical" evidence="6">
    <location>
        <begin position="20"/>
        <end position="38"/>
    </location>
</feature>
<feature type="transmembrane region" description="Helical" evidence="6">
    <location>
        <begin position="171"/>
        <end position="190"/>
    </location>
</feature>
<keyword evidence="5 6" id="KW-0472">Membrane</keyword>
<evidence type="ECO:0000256" key="1">
    <source>
        <dbReference type="ARBA" id="ARBA00022475"/>
    </source>
</evidence>
<evidence type="ECO:0000256" key="3">
    <source>
        <dbReference type="ARBA" id="ARBA00022692"/>
    </source>
</evidence>
<keyword evidence="3 6" id="KW-0812">Transmembrane</keyword>
<dbReference type="GO" id="GO:0042158">
    <property type="term" value="P:lipoprotein biosynthetic process"/>
    <property type="evidence" value="ECO:0007669"/>
    <property type="project" value="InterPro"/>
</dbReference>
<proteinExistence type="inferred from homology"/>
<evidence type="ECO:0000313" key="7">
    <source>
        <dbReference type="EMBL" id="SFV54531.1"/>
    </source>
</evidence>
<dbReference type="GO" id="GO:0008961">
    <property type="term" value="F:phosphatidylglycerol-prolipoprotein diacylglyceryl transferase activity"/>
    <property type="evidence" value="ECO:0007669"/>
    <property type="project" value="InterPro"/>
</dbReference>
<dbReference type="EC" id="2.4.99.-" evidence="7"/>
<dbReference type="GO" id="GO:0005886">
    <property type="term" value="C:plasma membrane"/>
    <property type="evidence" value="ECO:0007669"/>
    <property type="project" value="InterPro"/>
</dbReference>
<protein>
    <submittedName>
        <fullName evidence="7">Prolipoprotein diacylglyceryl transferase</fullName>
        <ecNumber evidence="7">2.4.99.-</ecNumber>
    </submittedName>
</protein>
<name>A0A1W1BM49_9ZZZZ</name>
<feature type="transmembrane region" description="Helical" evidence="6">
    <location>
        <begin position="119"/>
        <end position="139"/>
    </location>
</feature>
<keyword evidence="7" id="KW-0449">Lipoprotein</keyword>
<dbReference type="PANTHER" id="PTHR30589">
    <property type="entry name" value="PROLIPOPROTEIN DIACYLGLYCERYL TRANSFERASE"/>
    <property type="match status" value="1"/>
</dbReference>
<feature type="transmembrane region" description="Helical" evidence="6">
    <location>
        <begin position="90"/>
        <end position="112"/>
    </location>
</feature>
<accession>A0A1W1BM49</accession>